<evidence type="ECO:0008006" key="4">
    <source>
        <dbReference type="Google" id="ProtNLM"/>
    </source>
</evidence>
<feature type="region of interest" description="Disordered" evidence="1">
    <location>
        <begin position="162"/>
        <end position="181"/>
    </location>
</feature>
<dbReference type="InterPro" id="IPR011990">
    <property type="entry name" value="TPR-like_helical_dom_sf"/>
</dbReference>
<protein>
    <recommendedName>
        <fullName evidence="4">NsdA</fullName>
    </recommendedName>
</protein>
<dbReference type="RefSeq" id="WP_126274582.1">
    <property type="nucleotide sequence ID" value="NZ_CP034463.1"/>
</dbReference>
<keyword evidence="3" id="KW-1185">Reference proteome</keyword>
<gene>
    <name evidence="2" type="ORF">EJC51_34200</name>
</gene>
<organism evidence="2 3">
    <name type="scientific">Streptomyces aquilus</name>
    <dbReference type="NCBI Taxonomy" id="2548456"/>
    <lineage>
        <taxon>Bacteria</taxon>
        <taxon>Bacillati</taxon>
        <taxon>Actinomycetota</taxon>
        <taxon>Actinomycetes</taxon>
        <taxon>Kitasatosporales</taxon>
        <taxon>Streptomycetaceae</taxon>
        <taxon>Streptomyces</taxon>
    </lineage>
</organism>
<dbReference type="Gene3D" id="1.25.40.10">
    <property type="entry name" value="Tetratricopeptide repeat domain"/>
    <property type="match status" value="1"/>
</dbReference>
<evidence type="ECO:0000313" key="3">
    <source>
        <dbReference type="Proteomes" id="UP000280197"/>
    </source>
</evidence>
<dbReference type="Proteomes" id="UP000280197">
    <property type="component" value="Chromosome"/>
</dbReference>
<proteinExistence type="predicted"/>
<evidence type="ECO:0000256" key="1">
    <source>
        <dbReference type="SAM" id="MobiDB-lite"/>
    </source>
</evidence>
<reference evidence="2 3" key="1">
    <citation type="submission" date="2018-12" db="EMBL/GenBank/DDBJ databases">
        <authorList>
            <person name="Li K."/>
        </authorList>
    </citation>
    <scope>NUCLEOTIDE SEQUENCE [LARGE SCALE GENOMIC DNA]</scope>
    <source>
        <strain evidence="3">CR22</strain>
    </source>
</reference>
<dbReference type="AlphaFoldDB" id="A0A3Q9C395"/>
<accession>A0A3Q9C395</accession>
<evidence type="ECO:0000313" key="2">
    <source>
        <dbReference type="EMBL" id="AZP20680.1"/>
    </source>
</evidence>
<dbReference type="KEGG" id="saqu:EJC51_34200"/>
<sequence length="497" mass="54804">MSGNGGSGTGAGSAANGDKRPNELLTSWFVRSGWSKGELARQVNRRARQLGANHISTDTSRVRRWLDGENPREPIPRILSELFSERFGCVVSVEDLGLRAARQSPSATGVDLPWTGPQTVALLSEFSRSDLMLARRGFLGTSLALSAGPSLIEPMQRWLVPAPSTAHHEPEPSAAARRGGRLSKPELDLLESTTVMFRQWDAQCGGGLRRKAVVGQLHEVTDLLQEPQPETTTRKLFKVAAELAELAGWMSYDVGLQPTAQKYFVLALHAAKEAGDKPLGSYVLSSMSRQMIHLGRPDDALELVHLAQYGSRDCASPRTQSMLYAMEARAYANMGQPGKCKRAVRMAEDTFADADDWDEPDPDWIRFFSEAELYGENSHSYRDLAYVAGRSPTYASLAEPLMQRAVELFAKDQEHQRSYALNLIGMATVHLLQREPERSTVLAEEAMAVAKKVRSERVNTRIRKTVDTAVRDFGDLAEVVDLTDKLAIELPETAEAV</sequence>
<name>A0A3Q9C395_9ACTN</name>
<dbReference type="SUPFAM" id="SSF48452">
    <property type="entry name" value="TPR-like"/>
    <property type="match status" value="1"/>
</dbReference>
<dbReference type="EMBL" id="CP034463">
    <property type="protein sequence ID" value="AZP20680.1"/>
    <property type="molecule type" value="Genomic_DNA"/>
</dbReference>